<dbReference type="RefSeq" id="WP_071705134.1">
    <property type="nucleotide sequence ID" value="NZ_FNSH01000002.1"/>
</dbReference>
<dbReference type="EMBL" id="FNSH01000002">
    <property type="protein sequence ID" value="SEC30985.1"/>
    <property type="molecule type" value="Genomic_DNA"/>
</dbReference>
<gene>
    <name evidence="2" type="ORF">SAMN04489746_1633</name>
    <name evidence="3" type="ORF">SAMN04489746_1687</name>
</gene>
<organism evidence="2 4">
    <name type="scientific">Atopobium minutum</name>
    <dbReference type="NCBI Taxonomy" id="1381"/>
    <lineage>
        <taxon>Bacteria</taxon>
        <taxon>Bacillati</taxon>
        <taxon>Actinomycetota</taxon>
        <taxon>Coriobacteriia</taxon>
        <taxon>Coriobacteriales</taxon>
        <taxon>Atopobiaceae</taxon>
        <taxon>Atopobium</taxon>
    </lineage>
</organism>
<dbReference type="InterPro" id="IPR036388">
    <property type="entry name" value="WH-like_DNA-bd_sf"/>
</dbReference>
<proteinExistence type="predicted"/>
<dbReference type="Pfam" id="PF00196">
    <property type="entry name" value="GerE"/>
    <property type="match status" value="1"/>
</dbReference>
<evidence type="ECO:0000313" key="2">
    <source>
        <dbReference type="EMBL" id="SEC30985.1"/>
    </source>
</evidence>
<comment type="caution">
    <text evidence="2">The sequence shown here is derived from an EMBL/GenBank/DDBJ whole genome shotgun (WGS) entry which is preliminary data.</text>
</comment>
<accession>A0AB38A8J5</accession>
<evidence type="ECO:0000313" key="4">
    <source>
        <dbReference type="Proteomes" id="UP000183687"/>
    </source>
</evidence>
<dbReference type="InterPro" id="IPR013324">
    <property type="entry name" value="RNA_pol_sigma_r3/r4-like"/>
</dbReference>
<sequence length="178" mass="20326">MSKKENHVSKIYIRGLGLVETSPEHKKDYENECARIRMKMQYHGECHVTKANINRCDGICVGCPFRSAGKFVSIHDTVQTDSALTYADVLPASEAYSPEGVLARKTLREELSRIFAGLTDEERQIIRLVVAGQSERDMAEILGIKRTTLNYRKRQLFARLKSRHPELRDLLLDLISYS</sequence>
<dbReference type="AlphaFoldDB" id="A0AB38A8J5"/>
<dbReference type="SMART" id="SM00421">
    <property type="entry name" value="HTH_LUXR"/>
    <property type="match status" value="1"/>
</dbReference>
<dbReference type="Proteomes" id="UP000183687">
    <property type="component" value="Unassembled WGS sequence"/>
</dbReference>
<protein>
    <submittedName>
        <fullName evidence="2">Regulatory protein, luxR family</fullName>
    </submittedName>
</protein>
<dbReference type="EMBL" id="FNSH01000003">
    <property type="protein sequence ID" value="SEC37216.1"/>
    <property type="molecule type" value="Genomic_DNA"/>
</dbReference>
<dbReference type="InterPro" id="IPR000792">
    <property type="entry name" value="Tscrpt_reg_LuxR_C"/>
</dbReference>
<name>A0AB38A8J5_9ACTN</name>
<dbReference type="GO" id="GO:0006355">
    <property type="term" value="P:regulation of DNA-templated transcription"/>
    <property type="evidence" value="ECO:0007669"/>
    <property type="project" value="InterPro"/>
</dbReference>
<dbReference type="PRINTS" id="PR00038">
    <property type="entry name" value="HTHLUXR"/>
</dbReference>
<dbReference type="SUPFAM" id="SSF88659">
    <property type="entry name" value="Sigma3 and sigma4 domains of RNA polymerase sigma factors"/>
    <property type="match status" value="1"/>
</dbReference>
<feature type="domain" description="HTH luxR-type" evidence="1">
    <location>
        <begin position="115"/>
        <end position="171"/>
    </location>
</feature>
<reference evidence="2 4" key="1">
    <citation type="submission" date="2016-10" db="EMBL/GenBank/DDBJ databases">
        <authorList>
            <person name="Varghese N."/>
            <person name="Submissions S."/>
        </authorList>
    </citation>
    <scope>NUCLEOTIDE SEQUENCE [LARGE SCALE GENOMIC DNA]</scope>
    <source>
        <strain evidence="2 4">DSM 20586</strain>
    </source>
</reference>
<evidence type="ECO:0000313" key="3">
    <source>
        <dbReference type="EMBL" id="SEC37216.1"/>
    </source>
</evidence>
<evidence type="ECO:0000259" key="1">
    <source>
        <dbReference type="SMART" id="SM00421"/>
    </source>
</evidence>
<dbReference type="Gene3D" id="1.10.10.10">
    <property type="entry name" value="Winged helix-like DNA-binding domain superfamily/Winged helix DNA-binding domain"/>
    <property type="match status" value="1"/>
</dbReference>